<dbReference type="EMBL" id="CAJVQB010032287">
    <property type="protein sequence ID" value="CAG8818111.1"/>
    <property type="molecule type" value="Genomic_DNA"/>
</dbReference>
<dbReference type="InterPro" id="IPR012337">
    <property type="entry name" value="RNaseH-like_sf"/>
</dbReference>
<gene>
    <name evidence="1" type="ORF">GMARGA_LOCUS26973</name>
</gene>
<dbReference type="Proteomes" id="UP000789901">
    <property type="component" value="Unassembled WGS sequence"/>
</dbReference>
<dbReference type="SUPFAM" id="SSF53098">
    <property type="entry name" value="Ribonuclease H-like"/>
    <property type="match status" value="1"/>
</dbReference>
<keyword evidence="2" id="KW-1185">Reference proteome</keyword>
<name>A0ABN7W5S8_GIGMA</name>
<evidence type="ECO:0000313" key="1">
    <source>
        <dbReference type="EMBL" id="CAG8818111.1"/>
    </source>
</evidence>
<organism evidence="1 2">
    <name type="scientific">Gigaspora margarita</name>
    <dbReference type="NCBI Taxonomy" id="4874"/>
    <lineage>
        <taxon>Eukaryota</taxon>
        <taxon>Fungi</taxon>
        <taxon>Fungi incertae sedis</taxon>
        <taxon>Mucoromycota</taxon>
        <taxon>Glomeromycotina</taxon>
        <taxon>Glomeromycetes</taxon>
        <taxon>Diversisporales</taxon>
        <taxon>Gigasporaceae</taxon>
        <taxon>Gigaspora</taxon>
    </lineage>
</organism>
<protein>
    <submittedName>
        <fullName evidence="1">39698_t:CDS:1</fullName>
    </submittedName>
</protein>
<evidence type="ECO:0000313" key="2">
    <source>
        <dbReference type="Proteomes" id="UP000789901"/>
    </source>
</evidence>
<reference evidence="1 2" key="1">
    <citation type="submission" date="2021-06" db="EMBL/GenBank/DDBJ databases">
        <authorList>
            <person name="Kallberg Y."/>
            <person name="Tangrot J."/>
            <person name="Rosling A."/>
        </authorList>
    </citation>
    <scope>NUCLEOTIDE SEQUENCE [LARGE SCALE GENOMIC DNA]</scope>
    <source>
        <strain evidence="1 2">120-4 pot B 10/14</strain>
    </source>
</reference>
<proteinExistence type="predicted"/>
<feature type="non-terminal residue" evidence="1">
    <location>
        <position position="1"/>
    </location>
</feature>
<sequence length="257" mass="30046">NCTLTTIKQYTIHIRRLIKFFNSSKQNQQLEYAQYELAQNSKMKQAYTNNELSNQSVANDDKNEKLKNIEEIQILRPISNIKTRWNSNLLDKPGAKTDAQKLNKYILTNNEWEFLCKLVDVLQPFDQLTTYFSGVKYSTLSVVNPSIKALKYEYASGAELSSEELNQIWNNQEELDNESNSNRIWLMATLLDPRLKGMETWSSEIRNQTIFELCEKFQEILKSTTGKEPSYCQLDQYTTTMPDFMKKVFTSNQSHRN</sequence>
<accession>A0ABN7W5S8</accession>
<comment type="caution">
    <text evidence="1">The sequence shown here is derived from an EMBL/GenBank/DDBJ whole genome shotgun (WGS) entry which is preliminary data.</text>
</comment>